<evidence type="ECO:0000313" key="4">
    <source>
        <dbReference type="EMBL" id="CAF1155271.1"/>
    </source>
</evidence>
<proteinExistence type="predicted"/>
<dbReference type="AlphaFoldDB" id="A0A815GRI9"/>
<dbReference type="InterPro" id="IPR015943">
    <property type="entry name" value="WD40/YVTN_repeat-like_dom_sf"/>
</dbReference>
<feature type="repeat" description="WD" evidence="3">
    <location>
        <begin position="157"/>
        <end position="197"/>
    </location>
</feature>
<name>A0A815GRI9_9BILA</name>
<organism evidence="5 6">
    <name type="scientific">Adineta steineri</name>
    <dbReference type="NCBI Taxonomy" id="433720"/>
    <lineage>
        <taxon>Eukaryota</taxon>
        <taxon>Metazoa</taxon>
        <taxon>Spiralia</taxon>
        <taxon>Gnathifera</taxon>
        <taxon>Rotifera</taxon>
        <taxon>Eurotatoria</taxon>
        <taxon>Bdelloidea</taxon>
        <taxon>Adinetida</taxon>
        <taxon>Adinetidae</taxon>
        <taxon>Adineta</taxon>
    </lineage>
</organism>
<keyword evidence="1 3" id="KW-0853">WD repeat</keyword>
<dbReference type="OrthoDB" id="674604at2759"/>
<gene>
    <name evidence="4" type="ORF">BJG266_LOCUS24326</name>
    <name evidence="5" type="ORF">QVE165_LOCUS33512</name>
</gene>
<evidence type="ECO:0000256" key="2">
    <source>
        <dbReference type="ARBA" id="ARBA00022737"/>
    </source>
</evidence>
<dbReference type="Gene3D" id="2.130.10.10">
    <property type="entry name" value="YVTN repeat-like/Quinoprotein amine dehydrogenase"/>
    <property type="match status" value="2"/>
</dbReference>
<dbReference type="PRINTS" id="PR00320">
    <property type="entry name" value="GPROTEINBRPT"/>
</dbReference>
<reference evidence="5" key="1">
    <citation type="submission" date="2021-02" db="EMBL/GenBank/DDBJ databases">
        <authorList>
            <person name="Nowell W R."/>
        </authorList>
    </citation>
    <scope>NUCLEOTIDE SEQUENCE</scope>
</reference>
<keyword evidence="2" id="KW-0677">Repeat</keyword>
<dbReference type="CDD" id="cd00200">
    <property type="entry name" value="WD40"/>
    <property type="match status" value="1"/>
</dbReference>
<dbReference type="SUPFAM" id="SSF50978">
    <property type="entry name" value="WD40 repeat-like"/>
    <property type="match status" value="2"/>
</dbReference>
<dbReference type="Proteomes" id="UP000663832">
    <property type="component" value="Unassembled WGS sequence"/>
</dbReference>
<comment type="caution">
    <text evidence="5">The sequence shown here is derived from an EMBL/GenBank/DDBJ whole genome shotgun (WGS) entry which is preliminary data.</text>
</comment>
<accession>A0A815GRI9</accession>
<evidence type="ECO:0000256" key="3">
    <source>
        <dbReference type="PROSITE-ProRule" id="PRU00221"/>
    </source>
</evidence>
<evidence type="ECO:0000256" key="1">
    <source>
        <dbReference type="ARBA" id="ARBA00022574"/>
    </source>
</evidence>
<dbReference type="PROSITE" id="PS50294">
    <property type="entry name" value="WD_REPEATS_REGION"/>
    <property type="match status" value="2"/>
</dbReference>
<protein>
    <submittedName>
        <fullName evidence="5">Uncharacterized protein</fullName>
    </submittedName>
</protein>
<evidence type="ECO:0000313" key="5">
    <source>
        <dbReference type="EMBL" id="CAF1342338.1"/>
    </source>
</evidence>
<dbReference type="Pfam" id="PF00400">
    <property type="entry name" value="WD40"/>
    <property type="match status" value="3"/>
</dbReference>
<dbReference type="InterPro" id="IPR020472">
    <property type="entry name" value="WD40_PAC1"/>
</dbReference>
<dbReference type="InterPro" id="IPR036322">
    <property type="entry name" value="WD40_repeat_dom_sf"/>
</dbReference>
<sequence length="475" mass="51869">MNSIGQTIQLPDYSCSENDVSIQFILSSSAHSAWNSAANCSLQQCNVNLTNNMNNCLSSSTSCFNYRTINNITYCAPGILCSILERCNNITQICSSNNSICITNSCCSSQAVCLPFLATQMCEGVPSSPFIDYFASAATGNSIKVWNLNNGSLIFNLTGHKSKIRQLHKLNNNSVLSGSTDGVFRIWDMNDRSFFRTLDCSSSSTDVKFGLLPKGYIVGQCGYNTFNIWNISDAKLVNNFNTNYYYGVAALIVLSNGYIATGTWFAPFQILDPMTGSLITTSSMSVTSLAFIQLPNGNIANGDWDHIIKIFNTTTGELVFNLVGHTGPVNSFELLANGYLASASCYRDDNTGYYGGDERILIWDPNNGSLVQILTGHTAFVLCLKLLNNGYLASGAVENTIKIWSPINDSLIRTLTGHTGPVFELLLLSNGNLASRSNDKTIKVWNITSGSLLYTINGDVYPDWDMFTPSINLIN</sequence>
<evidence type="ECO:0000313" key="6">
    <source>
        <dbReference type="Proteomes" id="UP000663832"/>
    </source>
</evidence>
<dbReference type="SMART" id="SM00320">
    <property type="entry name" value="WD40"/>
    <property type="match status" value="6"/>
</dbReference>
<feature type="repeat" description="WD" evidence="3">
    <location>
        <begin position="415"/>
        <end position="455"/>
    </location>
</feature>
<dbReference type="InterPro" id="IPR001680">
    <property type="entry name" value="WD40_rpt"/>
</dbReference>
<dbReference type="PANTHER" id="PTHR19848:SF8">
    <property type="entry name" value="F-BOX AND WD REPEAT DOMAIN CONTAINING 7"/>
    <property type="match status" value="1"/>
</dbReference>
<dbReference type="EMBL" id="CAJNOM010000307">
    <property type="protein sequence ID" value="CAF1342338.1"/>
    <property type="molecule type" value="Genomic_DNA"/>
</dbReference>
<feature type="repeat" description="WD" evidence="3">
    <location>
        <begin position="374"/>
        <end position="414"/>
    </location>
</feature>
<dbReference type="Proteomes" id="UP000663877">
    <property type="component" value="Unassembled WGS sequence"/>
</dbReference>
<keyword evidence="6" id="KW-1185">Reference proteome</keyword>
<dbReference type="PANTHER" id="PTHR19848">
    <property type="entry name" value="WD40 REPEAT PROTEIN"/>
    <property type="match status" value="1"/>
</dbReference>
<dbReference type="EMBL" id="CAJNOI010000172">
    <property type="protein sequence ID" value="CAF1155271.1"/>
    <property type="molecule type" value="Genomic_DNA"/>
</dbReference>
<dbReference type="PROSITE" id="PS50082">
    <property type="entry name" value="WD_REPEATS_2"/>
    <property type="match status" value="3"/>
</dbReference>